<dbReference type="RefSeq" id="WP_020514693.1">
    <property type="nucleotide sequence ID" value="NZ_JBIAZU010000006.1"/>
</dbReference>
<dbReference type="EMBL" id="JBIAZU010000006">
    <property type="protein sequence ID" value="MFF5294504.1"/>
    <property type="molecule type" value="Genomic_DNA"/>
</dbReference>
<sequence>MREIACDESGYEGEKLIGSTTRYFAHASVLVPDPRAILTELRDRVRSPATQYKANHLLREKHRATLVWFLGENGPVHGRGHVFLLDKAAFVRDVFAEHIGLPFPGEQRANDLLRVKSPPTEPGKPHDRVARFRAWLAEDPVGRSVLDPLVPAIVAAVKHWGPVDIAHDRQTQLPPRRIEILRERCPLQGIRFLDATGHPEIQIADILAGTVRAITEAGDPALRRLLPPYLAA</sequence>
<proteinExistence type="predicted"/>
<keyword evidence="2" id="KW-1185">Reference proteome</keyword>
<evidence type="ECO:0000313" key="1">
    <source>
        <dbReference type="EMBL" id="MFF5294504.1"/>
    </source>
</evidence>
<dbReference type="Proteomes" id="UP001602245">
    <property type="component" value="Unassembled WGS sequence"/>
</dbReference>
<reference evidence="1 2" key="1">
    <citation type="submission" date="2024-10" db="EMBL/GenBank/DDBJ databases">
        <title>The Natural Products Discovery Center: Release of the First 8490 Sequenced Strains for Exploring Actinobacteria Biosynthetic Diversity.</title>
        <authorList>
            <person name="Kalkreuter E."/>
            <person name="Kautsar S.A."/>
            <person name="Yang D."/>
            <person name="Bader C.D."/>
            <person name="Teijaro C.N."/>
            <person name="Fluegel L."/>
            <person name="Davis C.M."/>
            <person name="Simpson J.R."/>
            <person name="Lauterbach L."/>
            <person name="Steele A.D."/>
            <person name="Gui C."/>
            <person name="Meng S."/>
            <person name="Li G."/>
            <person name="Viehrig K."/>
            <person name="Ye F."/>
            <person name="Su P."/>
            <person name="Kiefer A.F."/>
            <person name="Nichols A."/>
            <person name="Cepeda A.J."/>
            <person name="Yan W."/>
            <person name="Fan B."/>
            <person name="Jiang Y."/>
            <person name="Adhikari A."/>
            <person name="Zheng C.-J."/>
            <person name="Schuster L."/>
            <person name="Cowan T.M."/>
            <person name="Smanski M.J."/>
            <person name="Chevrette M.G."/>
            <person name="De Carvalho L.P.S."/>
            <person name="Shen B."/>
        </authorList>
    </citation>
    <scope>NUCLEOTIDE SEQUENCE [LARGE SCALE GENOMIC DNA]</scope>
    <source>
        <strain evidence="1 2">NPDC000087</strain>
    </source>
</reference>
<name>A0ABW6WMI1_9ACTN</name>
<protein>
    <submittedName>
        <fullName evidence="1">DUF3800 domain-containing protein</fullName>
    </submittedName>
</protein>
<organism evidence="1 2">
    <name type="scientific">Paractinoplanes globisporus</name>
    <dbReference type="NCBI Taxonomy" id="113565"/>
    <lineage>
        <taxon>Bacteria</taxon>
        <taxon>Bacillati</taxon>
        <taxon>Actinomycetota</taxon>
        <taxon>Actinomycetes</taxon>
        <taxon>Micromonosporales</taxon>
        <taxon>Micromonosporaceae</taxon>
        <taxon>Paractinoplanes</taxon>
    </lineage>
</organism>
<accession>A0ABW6WMI1</accession>
<gene>
    <name evidence="1" type="ORF">ACFY35_34125</name>
</gene>
<comment type="caution">
    <text evidence="1">The sequence shown here is derived from an EMBL/GenBank/DDBJ whole genome shotgun (WGS) entry which is preliminary data.</text>
</comment>
<evidence type="ECO:0000313" key="2">
    <source>
        <dbReference type="Proteomes" id="UP001602245"/>
    </source>
</evidence>